<dbReference type="AlphaFoldDB" id="A0A7J6CED8"/>
<sequence length="125" mass="12163">MSSLSRGAPSIRPAYTHLLHPPSPQLIALKGYEKLPPLPPLPAYGNWMEDHAARNDISGGSCTLRISPGRSGSGLEVLGAADEASDAPLIAAGGTAASSAATGGTAASAALSATTGGAAASANTA</sequence>
<evidence type="ECO:0000313" key="2">
    <source>
        <dbReference type="Proteomes" id="UP000579812"/>
    </source>
</evidence>
<gene>
    <name evidence="1" type="ORF">G5714_013106</name>
</gene>
<proteinExistence type="predicted"/>
<dbReference type="EMBL" id="JAAMOB010000013">
    <property type="protein sequence ID" value="KAF4105444.1"/>
    <property type="molecule type" value="Genomic_DNA"/>
</dbReference>
<dbReference type="Proteomes" id="UP000579812">
    <property type="component" value="Unassembled WGS sequence"/>
</dbReference>
<evidence type="ECO:0000313" key="1">
    <source>
        <dbReference type="EMBL" id="KAF4105444.1"/>
    </source>
</evidence>
<name>A0A7J6CED8_9TELE</name>
<organism evidence="1 2">
    <name type="scientific">Onychostoma macrolepis</name>
    <dbReference type="NCBI Taxonomy" id="369639"/>
    <lineage>
        <taxon>Eukaryota</taxon>
        <taxon>Metazoa</taxon>
        <taxon>Chordata</taxon>
        <taxon>Craniata</taxon>
        <taxon>Vertebrata</taxon>
        <taxon>Euteleostomi</taxon>
        <taxon>Actinopterygii</taxon>
        <taxon>Neopterygii</taxon>
        <taxon>Teleostei</taxon>
        <taxon>Ostariophysi</taxon>
        <taxon>Cypriniformes</taxon>
        <taxon>Cyprinidae</taxon>
        <taxon>Acrossocheilinae</taxon>
        <taxon>Onychostoma</taxon>
    </lineage>
</organism>
<reference evidence="1 2" key="1">
    <citation type="submission" date="2020-04" db="EMBL/GenBank/DDBJ databases">
        <title>Chromosome-level genome assembly of a cyprinid fish Onychostoma macrolepis by integration of Nanopore Sequencing, Bionano and Hi-C technology.</title>
        <authorList>
            <person name="Wang D."/>
        </authorList>
    </citation>
    <scope>NUCLEOTIDE SEQUENCE [LARGE SCALE GENOMIC DNA]</scope>
    <source>
        <strain evidence="1">SWU-2019</strain>
        <tissue evidence="1">Muscle</tissue>
    </source>
</reference>
<accession>A0A7J6CED8</accession>
<protein>
    <submittedName>
        <fullName evidence="1">Uncharacterized protein</fullName>
    </submittedName>
</protein>
<keyword evidence="2" id="KW-1185">Reference proteome</keyword>
<comment type="caution">
    <text evidence="1">The sequence shown here is derived from an EMBL/GenBank/DDBJ whole genome shotgun (WGS) entry which is preliminary data.</text>
</comment>